<dbReference type="SFLD" id="SFLDS00003">
    <property type="entry name" value="Haloacid_Dehalogenase"/>
    <property type="match status" value="1"/>
</dbReference>
<dbReference type="PANTHER" id="PTHR43316">
    <property type="entry name" value="HYDROLASE, HALOACID DELAHOGENASE-RELATED"/>
    <property type="match status" value="1"/>
</dbReference>
<dbReference type="SFLD" id="SFLDG01129">
    <property type="entry name" value="C1.5:_HAD__Beta-PGM__Phosphata"/>
    <property type="match status" value="1"/>
</dbReference>
<name>A0AAD5S0N1_9PEZI</name>
<feature type="region of interest" description="Disordered" evidence="2">
    <location>
        <begin position="103"/>
        <end position="140"/>
    </location>
</feature>
<feature type="compositionally biased region" description="Basic and acidic residues" evidence="2">
    <location>
        <begin position="121"/>
        <end position="134"/>
    </location>
</feature>
<dbReference type="Gene3D" id="3.40.50.1000">
    <property type="entry name" value="HAD superfamily/HAD-like"/>
    <property type="match status" value="1"/>
</dbReference>
<comment type="caution">
    <text evidence="3">The sequence shown here is derived from an EMBL/GenBank/DDBJ whole genome shotgun (WGS) entry which is preliminary data.</text>
</comment>
<evidence type="ECO:0000313" key="3">
    <source>
        <dbReference type="EMBL" id="KAJ2903105.1"/>
    </source>
</evidence>
<dbReference type="Pfam" id="PF00702">
    <property type="entry name" value="Hydrolase"/>
    <property type="match status" value="1"/>
</dbReference>
<proteinExistence type="predicted"/>
<evidence type="ECO:0000256" key="2">
    <source>
        <dbReference type="SAM" id="MobiDB-lite"/>
    </source>
</evidence>
<dbReference type="AlphaFoldDB" id="A0AAD5S0N1"/>
<dbReference type="SUPFAM" id="SSF56784">
    <property type="entry name" value="HAD-like"/>
    <property type="match status" value="1"/>
</dbReference>
<dbReference type="GO" id="GO:0016787">
    <property type="term" value="F:hydrolase activity"/>
    <property type="evidence" value="ECO:0007669"/>
    <property type="project" value="UniProtKB-KW"/>
</dbReference>
<dbReference type="PANTHER" id="PTHR43316:SF9">
    <property type="entry name" value="ACID DEHALOGENASE, PUTATIVE (AFU_ORTHOLOGUE AFUA_6G14460)-RELATED"/>
    <property type="match status" value="1"/>
</dbReference>
<protein>
    <submittedName>
        <fullName evidence="3">Uncharacterized protein</fullName>
    </submittedName>
</protein>
<evidence type="ECO:0000256" key="1">
    <source>
        <dbReference type="ARBA" id="ARBA00022801"/>
    </source>
</evidence>
<gene>
    <name evidence="3" type="ORF">MKZ38_010443</name>
</gene>
<feature type="compositionally biased region" description="Acidic residues" evidence="2">
    <location>
        <begin position="108"/>
        <end position="120"/>
    </location>
</feature>
<dbReference type="Proteomes" id="UP001201980">
    <property type="component" value="Unassembled WGS sequence"/>
</dbReference>
<accession>A0AAD5S0N1</accession>
<sequence length="298" mass="32438">MAPAGLSGHPNATACAFPLKGIKVLSFDCYGTLIDWESGILSSLAPLLSRLPAEHECARDPRRAVLALNKAAEGMEAARPSLRYDLLMEESYLELASALGLGAGGGGGEEEEEEEEEEQEEGARREEEEAREFGRGPGKWEAFPDSAEALSKLEGLGLGLVVLSNVDRANVARTAEVLRPASFAALLTAEEIGSYKPDRRNFEYCAKYVKQRLGADYEKGEHVHVARSLTVDHVACKEMGLRSVWISRGGDTKEGQGVGGDYEELAREGKLGFGWRFDTLGDFARVLEEEMGRGEAER</sequence>
<dbReference type="Gene3D" id="1.10.150.750">
    <property type="match status" value="1"/>
</dbReference>
<dbReference type="EMBL" id="JAKWBI020000091">
    <property type="protein sequence ID" value="KAJ2903105.1"/>
    <property type="molecule type" value="Genomic_DNA"/>
</dbReference>
<dbReference type="InterPro" id="IPR036412">
    <property type="entry name" value="HAD-like_sf"/>
</dbReference>
<dbReference type="InterPro" id="IPR023214">
    <property type="entry name" value="HAD_sf"/>
</dbReference>
<keyword evidence="1" id="KW-0378">Hydrolase</keyword>
<reference evidence="3" key="1">
    <citation type="submission" date="2022-07" db="EMBL/GenBank/DDBJ databases">
        <title>Draft genome sequence of Zalerion maritima ATCC 34329, a (micro)plastics degrading marine fungus.</title>
        <authorList>
            <person name="Paco A."/>
            <person name="Goncalves M.F.M."/>
            <person name="Rocha-Santos T.A.P."/>
            <person name="Alves A."/>
        </authorList>
    </citation>
    <scope>NUCLEOTIDE SEQUENCE</scope>
    <source>
        <strain evidence="3">ATCC 34329</strain>
    </source>
</reference>
<evidence type="ECO:0000313" key="4">
    <source>
        <dbReference type="Proteomes" id="UP001201980"/>
    </source>
</evidence>
<keyword evidence="4" id="KW-1185">Reference proteome</keyword>
<dbReference type="InterPro" id="IPR051540">
    <property type="entry name" value="S-2-haloacid_dehalogenase"/>
</dbReference>
<organism evidence="3 4">
    <name type="scientific">Zalerion maritima</name>
    <dbReference type="NCBI Taxonomy" id="339359"/>
    <lineage>
        <taxon>Eukaryota</taxon>
        <taxon>Fungi</taxon>
        <taxon>Dikarya</taxon>
        <taxon>Ascomycota</taxon>
        <taxon>Pezizomycotina</taxon>
        <taxon>Sordariomycetes</taxon>
        <taxon>Lulworthiomycetidae</taxon>
        <taxon>Lulworthiales</taxon>
        <taxon>Lulworthiaceae</taxon>
        <taxon>Zalerion</taxon>
    </lineage>
</organism>